<protein>
    <submittedName>
        <fullName evidence="2">DUF1444 family protein</fullName>
    </submittedName>
</protein>
<feature type="signal peptide" evidence="1">
    <location>
        <begin position="1"/>
        <end position="20"/>
    </location>
</feature>
<organism evidence="2 3">
    <name type="scientific">Pseudoalteromonas neustonica</name>
    <dbReference type="NCBI Taxonomy" id="1840331"/>
    <lineage>
        <taxon>Bacteria</taxon>
        <taxon>Pseudomonadati</taxon>
        <taxon>Pseudomonadota</taxon>
        <taxon>Gammaproteobacteria</taxon>
        <taxon>Alteromonadales</taxon>
        <taxon>Pseudoalteromonadaceae</taxon>
        <taxon>Pseudoalteromonas</taxon>
    </lineage>
</organism>
<proteinExistence type="predicted"/>
<dbReference type="RefSeq" id="WP_145237501.1">
    <property type="nucleotide sequence ID" value="NZ_VNFF01000008.1"/>
</dbReference>
<dbReference type="Proteomes" id="UP000317938">
    <property type="component" value="Unassembled WGS sequence"/>
</dbReference>
<dbReference type="InterPro" id="IPR010838">
    <property type="entry name" value="DUF1444"/>
</dbReference>
<accession>A0ABY3FDX6</accession>
<name>A0ABY3FDX6_9GAMM</name>
<dbReference type="Pfam" id="PF07285">
    <property type="entry name" value="DUF1444"/>
    <property type="match status" value="1"/>
</dbReference>
<sequence>MKFYPLLFVLISIFSIPGFAASTSEQEFTRQYTERAKLALKQATFNQVDNLVIEIEFKNGLKVTSYLANSYARYISGQASMDEALTDFIASQVEYQNLDESDVLNISQLRPVIKSQSYLDGVKSQLAAVGVNEIQLPYYEKLTGELLVFYAIDSPDSLRFLTQQDFQSLAISSRNLRSKAIANLDKYLNTINAKIEKLDIGEHGDVYMLVADENYEATAILTPSFKKLLKQKIPGEVVIGIPSRNILLIASKSDNKAVMSVAGITYSQFPELAYAISPNIYTLKDDSWQQIDL</sequence>
<evidence type="ECO:0000313" key="3">
    <source>
        <dbReference type="Proteomes" id="UP000317938"/>
    </source>
</evidence>
<comment type="caution">
    <text evidence="2">The sequence shown here is derived from an EMBL/GenBank/DDBJ whole genome shotgun (WGS) entry which is preliminary data.</text>
</comment>
<reference evidence="2 3" key="1">
    <citation type="submission" date="2019-07" db="EMBL/GenBank/DDBJ databases">
        <title>Diversity of Bacteria from Kongsfjorden, Arctic.</title>
        <authorList>
            <person name="Yu Y."/>
        </authorList>
    </citation>
    <scope>NUCLEOTIDE SEQUENCE [LARGE SCALE GENOMIC DNA]</scope>
    <source>
        <strain evidence="2 3">SM1927</strain>
    </source>
</reference>
<feature type="chain" id="PRO_5045424932" evidence="1">
    <location>
        <begin position="21"/>
        <end position="293"/>
    </location>
</feature>
<evidence type="ECO:0000256" key="1">
    <source>
        <dbReference type="SAM" id="SignalP"/>
    </source>
</evidence>
<evidence type="ECO:0000313" key="2">
    <source>
        <dbReference type="EMBL" id="TVU83526.1"/>
    </source>
</evidence>
<keyword evidence="1" id="KW-0732">Signal</keyword>
<dbReference type="EMBL" id="VNFF01000008">
    <property type="protein sequence ID" value="TVU83526.1"/>
    <property type="molecule type" value="Genomic_DNA"/>
</dbReference>
<keyword evidence="3" id="KW-1185">Reference proteome</keyword>
<gene>
    <name evidence="2" type="ORF">FQP85_10090</name>
</gene>